<sequence>MRDAQKCVIPACENRSFVGCQVSFFPVPTTGHKVYRRWTNFMILSGDRNEKICSKHFIESDFIQKTRSKLKPDAVPSVKIPVGGVRTDRGNACCIRQCRPPKRKAIMHCFPGRKPLRRRWKIAVGMKDSDDPTGLRICSRHFKTTDFIKVF</sequence>
<evidence type="ECO:0000313" key="7">
    <source>
        <dbReference type="EnsemblMetazoa" id="AALFPA23_002854.P2919"/>
    </source>
</evidence>
<feature type="domain" description="THAP-type" evidence="6">
    <location>
        <begin position="89"/>
        <end position="151"/>
    </location>
</feature>
<evidence type="ECO:0000259" key="6">
    <source>
        <dbReference type="PROSITE" id="PS50950"/>
    </source>
</evidence>
<dbReference type="PROSITE" id="PS50950">
    <property type="entry name" value="ZF_THAP"/>
    <property type="match status" value="2"/>
</dbReference>
<dbReference type="SUPFAM" id="SSF57716">
    <property type="entry name" value="Glucocorticoid receptor-like (DNA-binding domain)"/>
    <property type="match status" value="2"/>
</dbReference>
<dbReference type="PANTHER" id="PTHR46600">
    <property type="entry name" value="THAP DOMAIN-CONTAINING"/>
    <property type="match status" value="1"/>
</dbReference>
<dbReference type="InterPro" id="IPR026516">
    <property type="entry name" value="THAP1/10"/>
</dbReference>
<evidence type="ECO:0000313" key="8">
    <source>
        <dbReference type="Proteomes" id="UP000069940"/>
    </source>
</evidence>
<evidence type="ECO:0000256" key="3">
    <source>
        <dbReference type="ARBA" id="ARBA00022833"/>
    </source>
</evidence>
<dbReference type="Proteomes" id="UP000069940">
    <property type="component" value="Unassembled WGS sequence"/>
</dbReference>
<dbReference type="SMART" id="SM00692">
    <property type="entry name" value="DM3"/>
    <property type="match status" value="2"/>
</dbReference>
<organism evidence="7 8">
    <name type="scientific">Aedes albopictus</name>
    <name type="common">Asian tiger mosquito</name>
    <name type="synonym">Stegomyia albopicta</name>
    <dbReference type="NCBI Taxonomy" id="7160"/>
    <lineage>
        <taxon>Eukaryota</taxon>
        <taxon>Metazoa</taxon>
        <taxon>Ecdysozoa</taxon>
        <taxon>Arthropoda</taxon>
        <taxon>Hexapoda</taxon>
        <taxon>Insecta</taxon>
        <taxon>Pterygota</taxon>
        <taxon>Neoptera</taxon>
        <taxon>Endopterygota</taxon>
        <taxon>Diptera</taxon>
        <taxon>Nematocera</taxon>
        <taxon>Culicoidea</taxon>
        <taxon>Culicidae</taxon>
        <taxon>Culicinae</taxon>
        <taxon>Aedini</taxon>
        <taxon>Aedes</taxon>
        <taxon>Stegomyia</taxon>
    </lineage>
</organism>
<dbReference type="Gene3D" id="6.20.210.20">
    <property type="entry name" value="THAP domain"/>
    <property type="match status" value="2"/>
</dbReference>
<dbReference type="GeneID" id="134285138"/>
<protein>
    <recommendedName>
        <fullName evidence="6">THAP-type domain-containing protein</fullName>
    </recommendedName>
</protein>
<reference evidence="7" key="2">
    <citation type="submission" date="2025-05" db="UniProtKB">
        <authorList>
            <consortium name="EnsemblMetazoa"/>
        </authorList>
    </citation>
    <scope>IDENTIFICATION</scope>
    <source>
        <strain evidence="7">Foshan</strain>
    </source>
</reference>
<dbReference type="PANTHER" id="PTHR46600:SF11">
    <property type="entry name" value="THAP DOMAIN-CONTAINING PROTEIN 10"/>
    <property type="match status" value="1"/>
</dbReference>
<proteinExistence type="predicted"/>
<keyword evidence="8" id="KW-1185">Reference proteome</keyword>
<dbReference type="InterPro" id="IPR006612">
    <property type="entry name" value="THAP_Znf"/>
</dbReference>
<feature type="domain" description="THAP-type" evidence="6">
    <location>
        <begin position="1"/>
        <end position="79"/>
    </location>
</feature>
<reference evidence="8" key="1">
    <citation type="journal article" date="2015" name="Proc. Natl. Acad. Sci. U.S.A.">
        <title>Genome sequence of the Asian Tiger mosquito, Aedes albopictus, reveals insights into its biology, genetics, and evolution.</title>
        <authorList>
            <person name="Chen X.G."/>
            <person name="Jiang X."/>
            <person name="Gu J."/>
            <person name="Xu M."/>
            <person name="Wu Y."/>
            <person name="Deng Y."/>
            <person name="Zhang C."/>
            <person name="Bonizzoni M."/>
            <person name="Dermauw W."/>
            <person name="Vontas J."/>
            <person name="Armbruster P."/>
            <person name="Huang X."/>
            <person name="Yang Y."/>
            <person name="Zhang H."/>
            <person name="He W."/>
            <person name="Peng H."/>
            <person name="Liu Y."/>
            <person name="Wu K."/>
            <person name="Chen J."/>
            <person name="Lirakis M."/>
            <person name="Topalis P."/>
            <person name="Van Leeuwen T."/>
            <person name="Hall A.B."/>
            <person name="Jiang X."/>
            <person name="Thorpe C."/>
            <person name="Mueller R.L."/>
            <person name="Sun C."/>
            <person name="Waterhouse R.M."/>
            <person name="Yan G."/>
            <person name="Tu Z.J."/>
            <person name="Fang X."/>
            <person name="James A.A."/>
        </authorList>
    </citation>
    <scope>NUCLEOTIDE SEQUENCE [LARGE SCALE GENOMIC DNA]</scope>
    <source>
        <strain evidence="8">Foshan</strain>
    </source>
</reference>
<dbReference type="RefSeq" id="XP_062701278.1">
    <property type="nucleotide sequence ID" value="XM_062845294.1"/>
</dbReference>
<keyword evidence="1" id="KW-0479">Metal-binding</keyword>
<keyword evidence="4 5" id="KW-0238">DNA-binding</keyword>
<dbReference type="Pfam" id="PF05485">
    <property type="entry name" value="THAP"/>
    <property type="match status" value="2"/>
</dbReference>
<dbReference type="EnsemblMetazoa" id="AALFPA23_002854.R2919">
    <property type="protein sequence ID" value="AALFPA23_002854.P2919"/>
    <property type="gene ID" value="AALFPA23_002854"/>
</dbReference>
<evidence type="ECO:0000256" key="2">
    <source>
        <dbReference type="ARBA" id="ARBA00022771"/>
    </source>
</evidence>
<dbReference type="InterPro" id="IPR038441">
    <property type="entry name" value="THAP_Znf_sf"/>
</dbReference>
<evidence type="ECO:0000256" key="5">
    <source>
        <dbReference type="PROSITE-ProRule" id="PRU00309"/>
    </source>
</evidence>
<evidence type="ECO:0000256" key="4">
    <source>
        <dbReference type="ARBA" id="ARBA00023125"/>
    </source>
</evidence>
<evidence type="ECO:0000256" key="1">
    <source>
        <dbReference type="ARBA" id="ARBA00022723"/>
    </source>
</evidence>
<keyword evidence="3" id="KW-0862">Zinc</keyword>
<name>A0ABM1XU27_AEDAL</name>
<accession>A0ABM1XU27</accession>
<dbReference type="SMART" id="SM00980">
    <property type="entry name" value="THAP"/>
    <property type="match status" value="2"/>
</dbReference>
<keyword evidence="2 5" id="KW-0863">Zinc-finger</keyword>